<reference evidence="1 2" key="1">
    <citation type="submission" date="2019-07" db="EMBL/GenBank/DDBJ databases">
        <title>De Novo Assembly of kiwifruit Actinidia rufa.</title>
        <authorList>
            <person name="Sugita-Konishi S."/>
            <person name="Sato K."/>
            <person name="Mori E."/>
            <person name="Abe Y."/>
            <person name="Kisaki G."/>
            <person name="Hamano K."/>
            <person name="Suezawa K."/>
            <person name="Otani M."/>
            <person name="Fukuda T."/>
            <person name="Manabe T."/>
            <person name="Gomi K."/>
            <person name="Tabuchi M."/>
            <person name="Akimitsu K."/>
            <person name="Kataoka I."/>
        </authorList>
    </citation>
    <scope>NUCLEOTIDE SEQUENCE [LARGE SCALE GENOMIC DNA]</scope>
    <source>
        <strain evidence="2">cv. Fuchu</strain>
    </source>
</reference>
<protein>
    <submittedName>
        <fullName evidence="1">Nucleic acid-binding, OB-fold-like protein</fullName>
    </submittedName>
</protein>
<dbReference type="OrthoDB" id="1078367at2759"/>
<keyword evidence="2" id="KW-1185">Reference proteome</keyword>
<gene>
    <name evidence="1" type="ORF">Acr_18g0000670</name>
</gene>
<evidence type="ECO:0000313" key="2">
    <source>
        <dbReference type="Proteomes" id="UP000585474"/>
    </source>
</evidence>
<sequence>MVTLLSVGTGGIQNNRRPLDNEELREYANRCAVQWHRVSIYPERVGEIAMKHAVPGYPGKVDCYAHLFSKTTAAWKSVFTNAQFDTALVIIHVKS</sequence>
<name>A0A7J0G552_9ERIC</name>
<accession>A0A7J0G552</accession>
<organism evidence="1 2">
    <name type="scientific">Actinidia rufa</name>
    <dbReference type="NCBI Taxonomy" id="165716"/>
    <lineage>
        <taxon>Eukaryota</taxon>
        <taxon>Viridiplantae</taxon>
        <taxon>Streptophyta</taxon>
        <taxon>Embryophyta</taxon>
        <taxon>Tracheophyta</taxon>
        <taxon>Spermatophyta</taxon>
        <taxon>Magnoliopsida</taxon>
        <taxon>eudicotyledons</taxon>
        <taxon>Gunneridae</taxon>
        <taxon>Pentapetalae</taxon>
        <taxon>asterids</taxon>
        <taxon>Ericales</taxon>
        <taxon>Actinidiaceae</taxon>
        <taxon>Actinidia</taxon>
    </lineage>
</organism>
<dbReference type="EMBL" id="BJWL01000018">
    <property type="protein sequence ID" value="GFZ05897.1"/>
    <property type="molecule type" value="Genomic_DNA"/>
</dbReference>
<dbReference type="AlphaFoldDB" id="A0A7J0G552"/>
<proteinExistence type="predicted"/>
<evidence type="ECO:0000313" key="1">
    <source>
        <dbReference type="EMBL" id="GFZ05897.1"/>
    </source>
</evidence>
<dbReference type="Proteomes" id="UP000585474">
    <property type="component" value="Unassembled WGS sequence"/>
</dbReference>
<comment type="caution">
    <text evidence="1">The sequence shown here is derived from an EMBL/GenBank/DDBJ whole genome shotgun (WGS) entry which is preliminary data.</text>
</comment>